<dbReference type="Pfam" id="PF03230">
    <property type="entry name" value="Antirestrict"/>
    <property type="match status" value="1"/>
</dbReference>
<dbReference type="AlphaFoldDB" id="A9M4P6"/>
<dbReference type="EMBL" id="CP000755">
    <property type="protein sequence ID" value="ABX77014.1"/>
    <property type="molecule type" value="Genomic_DNA"/>
</dbReference>
<geneLocation type="plasmid" evidence="2">
    <name>p23023</name>
</geneLocation>
<evidence type="ECO:0000256" key="1">
    <source>
        <dbReference type="ARBA" id="ARBA00008618"/>
    </source>
</evidence>
<organism evidence="2">
    <name type="scientific">Vibrio sp. 23023</name>
    <dbReference type="NCBI Taxonomy" id="452803"/>
    <lineage>
        <taxon>Bacteria</taxon>
        <taxon>Pseudomonadati</taxon>
        <taxon>Pseudomonadota</taxon>
        <taxon>Gammaproteobacteria</taxon>
        <taxon>Vibrionales</taxon>
        <taxon>Vibrionaceae</taxon>
        <taxon>Vibrio</taxon>
    </lineage>
</organism>
<protein>
    <recommendedName>
        <fullName evidence="3">Antirestriction protein</fullName>
    </recommendedName>
</protein>
<dbReference type="InterPro" id="IPR042297">
    <property type="entry name" value="Antirestriction_sf"/>
</dbReference>
<name>A9M4P6_9VIBR</name>
<sequence>MITSSILGQDDRLRFFPSITKQYIFFEQAVYHFFEKMCEDYDGAYWEFVELDNGGKFLYPRGKDIWHLVNSTTQESHDLSAEAAGICVTLITLSYYAMNAWEQEDQIELNKLAILEQQLYQYAMQLSEADNIRNIIN</sequence>
<dbReference type="InterPro" id="IPR004914">
    <property type="entry name" value="Antirestrict"/>
</dbReference>
<evidence type="ECO:0000313" key="2">
    <source>
        <dbReference type="EMBL" id="ABX77014.1"/>
    </source>
</evidence>
<reference evidence="2" key="1">
    <citation type="journal article" date="2007" name="Appl. Environ. Microbiol.">
        <title>Sequence characterization and comparative analysis of three plasmids isolated from environmental Vibrio spp.</title>
        <authorList>
            <person name="Hazen T.H."/>
            <person name="Wu D."/>
            <person name="Eisen J.A."/>
            <person name="Sobecky P.A."/>
        </authorList>
    </citation>
    <scope>NUCLEOTIDE SEQUENCE [LARGE SCALE GENOMIC DNA]</scope>
    <source>
        <strain evidence="2">23023</strain>
        <plasmid evidence="2">p23023</plasmid>
    </source>
</reference>
<gene>
    <name evidence="2" type="ORF">BMSA_0028</name>
</gene>
<comment type="similarity">
    <text evidence="1">Belongs to the antirestriction protein family.</text>
</comment>
<dbReference type="Gene3D" id="3.30.70.3580">
    <property type="entry name" value="Antirestriction protein"/>
    <property type="match status" value="1"/>
</dbReference>
<dbReference type="RefSeq" id="WP_012219826.1">
    <property type="nucleotide sequence ID" value="NC_010112.1"/>
</dbReference>
<evidence type="ECO:0008006" key="3">
    <source>
        <dbReference type="Google" id="ProtNLM"/>
    </source>
</evidence>
<keyword evidence="2" id="KW-0614">Plasmid</keyword>
<proteinExistence type="inferred from homology"/>
<accession>A9M4P6</accession>